<evidence type="ECO:0000259" key="6">
    <source>
        <dbReference type="PROSITE" id="PS50977"/>
    </source>
</evidence>
<dbReference type="InterPro" id="IPR009057">
    <property type="entry name" value="Homeodomain-like_sf"/>
</dbReference>
<evidence type="ECO:0000313" key="7">
    <source>
        <dbReference type="EMBL" id="MBQ0854751.1"/>
    </source>
</evidence>
<evidence type="ECO:0000256" key="4">
    <source>
        <dbReference type="PROSITE-ProRule" id="PRU00335"/>
    </source>
</evidence>
<dbReference type="PANTHER" id="PTHR30055">
    <property type="entry name" value="HTH-TYPE TRANSCRIPTIONAL REGULATOR RUTR"/>
    <property type="match status" value="1"/>
</dbReference>
<evidence type="ECO:0000256" key="3">
    <source>
        <dbReference type="ARBA" id="ARBA00023163"/>
    </source>
</evidence>
<dbReference type="Gene3D" id="1.10.357.10">
    <property type="entry name" value="Tetracycline Repressor, domain 2"/>
    <property type="match status" value="1"/>
</dbReference>
<feature type="DNA-binding region" description="H-T-H motif" evidence="4">
    <location>
        <begin position="52"/>
        <end position="71"/>
    </location>
</feature>
<dbReference type="RefSeq" id="WP_210892630.1">
    <property type="nucleotide sequence ID" value="NZ_JAGPYQ010000002.1"/>
</dbReference>
<dbReference type="InterPro" id="IPR025996">
    <property type="entry name" value="MT1864/Rv1816-like_C"/>
</dbReference>
<gene>
    <name evidence="7" type="ORF">J8N05_42065</name>
</gene>
<feature type="compositionally biased region" description="Low complexity" evidence="5">
    <location>
        <begin position="8"/>
        <end position="19"/>
    </location>
</feature>
<organism evidence="7 8">
    <name type="scientific">Streptomyces liliiviolaceus</name>
    <dbReference type="NCBI Taxonomy" id="2823109"/>
    <lineage>
        <taxon>Bacteria</taxon>
        <taxon>Bacillati</taxon>
        <taxon>Actinomycetota</taxon>
        <taxon>Actinomycetes</taxon>
        <taxon>Kitasatosporales</taxon>
        <taxon>Streptomycetaceae</taxon>
        <taxon>Streptomyces</taxon>
    </lineage>
</organism>
<reference evidence="7 8" key="1">
    <citation type="submission" date="2021-04" db="EMBL/GenBank/DDBJ databases">
        <authorList>
            <person name="Tang X."/>
            <person name="Zhou X."/>
            <person name="Chen X."/>
            <person name="Cernava T."/>
            <person name="Zhang C."/>
        </authorList>
    </citation>
    <scope>NUCLEOTIDE SEQUENCE [LARGE SCALE GENOMIC DNA]</scope>
    <source>
        <strain evidence="7 8">BH-SS-21</strain>
    </source>
</reference>
<proteinExistence type="predicted"/>
<dbReference type="InterPro" id="IPR001647">
    <property type="entry name" value="HTH_TetR"/>
</dbReference>
<dbReference type="AlphaFoldDB" id="A0A940Y7R5"/>
<dbReference type="Pfam" id="PF00440">
    <property type="entry name" value="TetR_N"/>
    <property type="match status" value="1"/>
</dbReference>
<keyword evidence="1" id="KW-0805">Transcription regulation</keyword>
<keyword evidence="2 4" id="KW-0238">DNA-binding</keyword>
<dbReference type="Proteomes" id="UP000677413">
    <property type="component" value="Unassembled WGS sequence"/>
</dbReference>
<dbReference type="InterPro" id="IPR036271">
    <property type="entry name" value="Tet_transcr_reg_TetR-rel_C_sf"/>
</dbReference>
<evidence type="ECO:0000256" key="1">
    <source>
        <dbReference type="ARBA" id="ARBA00023015"/>
    </source>
</evidence>
<name>A0A940Y7R5_9ACTN</name>
<dbReference type="Pfam" id="PF13305">
    <property type="entry name" value="TetR_C_33"/>
    <property type="match status" value="1"/>
</dbReference>
<keyword evidence="8" id="KW-1185">Reference proteome</keyword>
<dbReference type="InterPro" id="IPR050109">
    <property type="entry name" value="HTH-type_TetR-like_transc_reg"/>
</dbReference>
<feature type="region of interest" description="Disordered" evidence="5">
    <location>
        <begin position="1"/>
        <end position="28"/>
    </location>
</feature>
<dbReference type="PROSITE" id="PS50977">
    <property type="entry name" value="HTH_TETR_2"/>
    <property type="match status" value="1"/>
</dbReference>
<dbReference type="GO" id="GO:0000976">
    <property type="term" value="F:transcription cis-regulatory region binding"/>
    <property type="evidence" value="ECO:0007669"/>
    <property type="project" value="TreeGrafter"/>
</dbReference>
<evidence type="ECO:0000256" key="5">
    <source>
        <dbReference type="SAM" id="MobiDB-lite"/>
    </source>
</evidence>
<keyword evidence="3" id="KW-0804">Transcription</keyword>
<evidence type="ECO:0000256" key="2">
    <source>
        <dbReference type="ARBA" id="ARBA00023125"/>
    </source>
</evidence>
<dbReference type="EMBL" id="JAGPYQ010000002">
    <property type="protein sequence ID" value="MBQ0854751.1"/>
    <property type="molecule type" value="Genomic_DNA"/>
</dbReference>
<protein>
    <submittedName>
        <fullName evidence="7">TetR/AcrR family transcriptional regulator</fullName>
    </submittedName>
</protein>
<dbReference type="SUPFAM" id="SSF48498">
    <property type="entry name" value="Tetracyclin repressor-like, C-terminal domain"/>
    <property type="match status" value="1"/>
</dbReference>
<dbReference type="GO" id="GO:0003700">
    <property type="term" value="F:DNA-binding transcription factor activity"/>
    <property type="evidence" value="ECO:0007669"/>
    <property type="project" value="TreeGrafter"/>
</dbReference>
<comment type="caution">
    <text evidence="7">The sequence shown here is derived from an EMBL/GenBank/DDBJ whole genome shotgun (WGS) entry which is preliminary data.</text>
</comment>
<evidence type="ECO:0000313" key="8">
    <source>
        <dbReference type="Proteomes" id="UP000677413"/>
    </source>
</evidence>
<accession>A0A940Y7R5</accession>
<feature type="domain" description="HTH tetR-type" evidence="6">
    <location>
        <begin position="28"/>
        <end position="89"/>
    </location>
</feature>
<dbReference type="SUPFAM" id="SSF46689">
    <property type="entry name" value="Homeodomain-like"/>
    <property type="match status" value="1"/>
</dbReference>
<dbReference type="PANTHER" id="PTHR30055:SF243">
    <property type="entry name" value="HTH-TYPE TRANSCRIPTIONAL REGULATOR RV1816"/>
    <property type="match status" value="1"/>
</dbReference>
<sequence>MKRPGSVRAPGAARAAAARTHNRRGEGGRLREEIIDAAAELLDETGEPHAVTLRSVARRVGIATPSIYPHFPDRPAIVLAVVQREFAGLESSLGAAVERAGGDPRQRLLAICATYLDFAGCHPRRYRTMFGGLWVPPPGDSSLTETDLVVLGASCLLMLIDALGDCVAAGAATSTDVSADATALWAGLHGLAHQRLVSPSFLWPENVPERVIGSLAHLTAV</sequence>